<dbReference type="Pfam" id="PF11821">
    <property type="entry name" value="ActD"/>
    <property type="match status" value="1"/>
</dbReference>
<accession>A0A382NZ70</accession>
<proteinExistence type="predicted"/>
<organism evidence="2">
    <name type="scientific">marine metagenome</name>
    <dbReference type="NCBI Taxonomy" id="408172"/>
    <lineage>
        <taxon>unclassified sequences</taxon>
        <taxon>metagenomes</taxon>
        <taxon>ecological metagenomes</taxon>
    </lineage>
</organism>
<feature type="non-terminal residue" evidence="2">
    <location>
        <position position="1"/>
    </location>
</feature>
<gene>
    <name evidence="2" type="ORF">METZ01_LOCUS318509</name>
</gene>
<dbReference type="InterPro" id="IPR021776">
    <property type="entry name" value="ActD"/>
</dbReference>
<evidence type="ECO:0000313" key="2">
    <source>
        <dbReference type="EMBL" id="SVC65655.1"/>
    </source>
</evidence>
<keyword evidence="1" id="KW-0812">Transmembrane</keyword>
<dbReference type="AlphaFoldDB" id="A0A382NZ70"/>
<feature type="transmembrane region" description="Helical" evidence="1">
    <location>
        <begin position="101"/>
        <end position="126"/>
    </location>
</feature>
<sequence length="181" mass="19187">VLNSISNILNQQSVLGLFSSEDSAADALDALSEAGFEPKEYEILTGTPYPEGTFGEEEPKHKLFRFPLIGAACGFIIGLGLTTATQLAYPVVTGGKPILSIPAMLIIMYEGTMLGAILMTVAGIVFESRLPRLFMGAYSPKITEGLIGVAVTTAPEKIQKAEDVLKKCGAEEITSGQDTTE</sequence>
<evidence type="ECO:0008006" key="3">
    <source>
        <dbReference type="Google" id="ProtNLM"/>
    </source>
</evidence>
<feature type="transmembrane region" description="Helical" evidence="1">
    <location>
        <begin position="68"/>
        <end position="89"/>
    </location>
</feature>
<protein>
    <recommendedName>
        <fullName evidence="3">DUF3341 domain-containing protein</fullName>
    </recommendedName>
</protein>
<evidence type="ECO:0000256" key="1">
    <source>
        <dbReference type="SAM" id="Phobius"/>
    </source>
</evidence>
<name>A0A382NZ70_9ZZZZ</name>
<keyword evidence="1" id="KW-0472">Membrane</keyword>
<keyword evidence="1" id="KW-1133">Transmembrane helix</keyword>
<reference evidence="2" key="1">
    <citation type="submission" date="2018-05" db="EMBL/GenBank/DDBJ databases">
        <authorList>
            <person name="Lanie J.A."/>
            <person name="Ng W.-L."/>
            <person name="Kazmierczak K.M."/>
            <person name="Andrzejewski T.M."/>
            <person name="Davidsen T.M."/>
            <person name="Wayne K.J."/>
            <person name="Tettelin H."/>
            <person name="Glass J.I."/>
            <person name="Rusch D."/>
            <person name="Podicherti R."/>
            <person name="Tsui H.-C.T."/>
            <person name="Winkler M.E."/>
        </authorList>
    </citation>
    <scope>NUCLEOTIDE SEQUENCE</scope>
</reference>
<dbReference type="EMBL" id="UINC01103347">
    <property type="protein sequence ID" value="SVC65655.1"/>
    <property type="molecule type" value="Genomic_DNA"/>
</dbReference>